<name>A0A7Y4B7J9_VIBAL</name>
<sequence>MYKLERSNILKAIFDQIEEARTELGSWELLYRGHSSREYQLLPTLHRSGKQDYERALFYNYKASSASLSRGVTKSNWDIVLDMQHYGLPTRLLDWTSSLGTALYFALKGNPGSPCIWLLNPYKLNGVSTGSEILYDVSNLPDIGGKPEFNFSQIMAGNCEYEIPYAIRPPHGNSRISAQRGLFTVHTKSQEPLEVLCPDAIKRIDIQPDKAQEYKRYLSFLGIDEFSMFPDQGGLANHLKQTYAL</sequence>
<evidence type="ECO:0000313" key="3">
    <source>
        <dbReference type="Proteomes" id="UP000532247"/>
    </source>
</evidence>
<dbReference type="SMART" id="SM00901">
    <property type="entry name" value="FRG"/>
    <property type="match status" value="1"/>
</dbReference>
<proteinExistence type="predicted"/>
<dbReference type="Pfam" id="PF08867">
    <property type="entry name" value="FRG"/>
    <property type="match status" value="1"/>
</dbReference>
<reference evidence="2 3" key="1">
    <citation type="submission" date="2019-09" db="EMBL/GenBank/DDBJ databases">
        <title>Draft genome sequencing and comparative genomics of hatchery-associated Vibrios.</title>
        <authorList>
            <person name="Kehlet-Delgado H."/>
            <person name="Mueller R.S."/>
        </authorList>
    </citation>
    <scope>NUCLEOTIDE SEQUENCE [LARGE SCALE GENOMIC DNA]</scope>
    <source>
        <strain evidence="2 3">081416A</strain>
    </source>
</reference>
<evidence type="ECO:0000313" key="2">
    <source>
        <dbReference type="EMBL" id="NOI12152.1"/>
    </source>
</evidence>
<organism evidence="2 3">
    <name type="scientific">Vibrio alginolyticus</name>
    <dbReference type="NCBI Taxonomy" id="663"/>
    <lineage>
        <taxon>Bacteria</taxon>
        <taxon>Pseudomonadati</taxon>
        <taxon>Pseudomonadota</taxon>
        <taxon>Gammaproteobacteria</taxon>
        <taxon>Vibrionales</taxon>
        <taxon>Vibrionaceae</taxon>
        <taxon>Vibrio</taxon>
    </lineage>
</organism>
<dbReference type="InterPro" id="IPR014966">
    <property type="entry name" value="FRG-dom"/>
</dbReference>
<dbReference type="AlphaFoldDB" id="A0A7Y4B7J9"/>
<accession>A0A7Y4B7J9</accession>
<evidence type="ECO:0000259" key="1">
    <source>
        <dbReference type="SMART" id="SM00901"/>
    </source>
</evidence>
<feature type="domain" description="FRG" evidence="1">
    <location>
        <begin position="25"/>
        <end position="117"/>
    </location>
</feature>
<gene>
    <name evidence="2" type="ORF">F0254_25470</name>
</gene>
<dbReference type="RefSeq" id="WP_104979331.1">
    <property type="nucleotide sequence ID" value="NZ_AP023187.1"/>
</dbReference>
<comment type="caution">
    <text evidence="2">The sequence shown here is derived from an EMBL/GenBank/DDBJ whole genome shotgun (WGS) entry which is preliminary data.</text>
</comment>
<protein>
    <submittedName>
        <fullName evidence="2">FRG domain-containing protein</fullName>
    </submittedName>
</protein>
<dbReference type="Proteomes" id="UP000532247">
    <property type="component" value="Unassembled WGS sequence"/>
</dbReference>
<dbReference type="EMBL" id="VTYF01000035">
    <property type="protein sequence ID" value="NOI12152.1"/>
    <property type="molecule type" value="Genomic_DNA"/>
</dbReference>